<keyword evidence="3" id="KW-1185">Reference proteome</keyword>
<reference evidence="2 3" key="1">
    <citation type="submission" date="2023-07" db="EMBL/GenBank/DDBJ databases">
        <authorList>
            <person name="Peeters C."/>
        </authorList>
    </citation>
    <scope>NUCLEOTIDE SEQUENCE [LARGE SCALE GENOMIC DNA]</scope>
    <source>
        <strain evidence="2 3">R-38712</strain>
    </source>
</reference>
<proteinExistence type="predicted"/>
<feature type="compositionally biased region" description="Polar residues" evidence="1">
    <location>
        <begin position="1"/>
        <end position="12"/>
    </location>
</feature>
<feature type="region of interest" description="Disordered" evidence="1">
    <location>
        <begin position="1"/>
        <end position="31"/>
    </location>
</feature>
<name>A0ABN9I8G9_RALPI</name>
<evidence type="ECO:0000256" key="1">
    <source>
        <dbReference type="SAM" id="MobiDB-lite"/>
    </source>
</evidence>
<gene>
    <name evidence="2" type="ORF">R38712_04418</name>
</gene>
<protein>
    <submittedName>
        <fullName evidence="2">Uncharacterized protein</fullName>
    </submittedName>
</protein>
<sequence length="46" mass="4743">MQRQRGPTQPSDGSVDLSPPAPAVGSTTTHRGAVVDFLASGHEVMP</sequence>
<dbReference type="Proteomes" id="UP001189303">
    <property type="component" value="Unassembled WGS sequence"/>
</dbReference>
<accession>A0ABN9I8G9</accession>
<dbReference type="EMBL" id="CATWFT010000019">
    <property type="protein sequence ID" value="CAJ0730550.1"/>
    <property type="molecule type" value="Genomic_DNA"/>
</dbReference>
<evidence type="ECO:0000313" key="2">
    <source>
        <dbReference type="EMBL" id="CAJ0730550.1"/>
    </source>
</evidence>
<evidence type="ECO:0000313" key="3">
    <source>
        <dbReference type="Proteomes" id="UP001189303"/>
    </source>
</evidence>
<organism evidence="2 3">
    <name type="scientific">Ralstonia pickettii</name>
    <name type="common">Burkholderia pickettii</name>
    <dbReference type="NCBI Taxonomy" id="329"/>
    <lineage>
        <taxon>Bacteria</taxon>
        <taxon>Pseudomonadati</taxon>
        <taxon>Pseudomonadota</taxon>
        <taxon>Betaproteobacteria</taxon>
        <taxon>Burkholderiales</taxon>
        <taxon>Burkholderiaceae</taxon>
        <taxon>Ralstonia</taxon>
    </lineage>
</organism>
<comment type="caution">
    <text evidence="2">The sequence shown here is derived from an EMBL/GenBank/DDBJ whole genome shotgun (WGS) entry which is preliminary data.</text>
</comment>